<name>Q6FS37_CANGA</name>
<dbReference type="GO" id="GO:0000981">
    <property type="term" value="F:DNA-binding transcription factor activity, RNA polymerase II-specific"/>
    <property type="evidence" value="ECO:0007669"/>
    <property type="project" value="TreeGrafter"/>
</dbReference>
<feature type="region of interest" description="Disordered" evidence="2">
    <location>
        <begin position="453"/>
        <end position="497"/>
    </location>
</feature>
<dbReference type="InterPro" id="IPR036388">
    <property type="entry name" value="WH-like_DNA-bd_sf"/>
</dbReference>
<dbReference type="AlphaFoldDB" id="Q6FS37"/>
<accession>Q6FS37</accession>
<dbReference type="Pfam" id="PF02257">
    <property type="entry name" value="RFX_DNA_binding"/>
    <property type="match status" value="1"/>
</dbReference>
<dbReference type="InterPro" id="IPR036390">
    <property type="entry name" value="WH_DNA-bd_sf"/>
</dbReference>
<dbReference type="GO" id="GO:0000978">
    <property type="term" value="F:RNA polymerase II cis-regulatory region sequence-specific DNA binding"/>
    <property type="evidence" value="ECO:0007669"/>
    <property type="project" value="TreeGrafter"/>
</dbReference>
<dbReference type="PROSITE" id="PS51526">
    <property type="entry name" value="RFX_DBD"/>
    <property type="match status" value="1"/>
</dbReference>
<feature type="domain" description="RFX-type winged-helix" evidence="3">
    <location>
        <begin position="369"/>
        <end position="444"/>
    </location>
</feature>
<evidence type="ECO:0000259" key="3">
    <source>
        <dbReference type="PROSITE" id="PS51526"/>
    </source>
</evidence>
<sequence>MRDSNEKAGSYVRYTGDDSIPSSNTQSTVNQQQQYQNRQRQQMNILTAGQPTPDYNSQQVMNANQGRIYDRSQMTQYIPNANIPYGVIDNQTQQQQQQQQHDYTMIRHQIPQQQQQRPFLPSLISDQHKGIINTNPMAPSNIHYQRVPIQLPYILEQRQHVPNRLPSTMQQQYINASQIQEQHLIDDSNARALAASEGSLALQHPNFLGQVNLGSSSSSGSTSGYLRGISDSASITSVSTPVSSVSAVTPLSSTSTHSGKRSMRITKPHSGKSQDGKPTKGKRGRKPNSKNAKSLLSNTDSGHHSEHNTTPEIVAKKIAEENIDKTVGEFAVQVREAELQVLNLDNQNGSKLEKQSAEQARERSKQAFASLWLMKNCILQPGAYVRRGRIFAQYVSSCAQNGLKPLSQATLGKLIRSLYPKLTTRRLGMRGQSKYHYCGLKLTTDDSLSMLLEQQQKTSSSRPPQLKRNVVHRHYSDSSLPGGNRNSPSPTSIIPNDRDIKTKLKDDWSQNGVDQINSRRHLATKSVTRYSAPTIIGPSRDSPRLSDSPMSLTGSATTVSSTAQSDFHLPIGGSATYFENGNIFYNPLTKNLSSFISTPGSRFVVSDAHSHHDGDVASAQQTEKFDLQQRESRRPGLFWSKSVERWLFISDLLKDWLPGGEEESSVSGENKNSSSATGNITETEDTRIEDKDGEPVSGVDVDHDEKPDVKSDSDSTLEAGIVVVSGRRLPEIPLGIIPAGTDTDITAALQSLYHIHCNTLFENVRFLNFERLANNLFLSSSGAISPQMYNLLISEELYDWIIECDTLTYVAILNYISRMLLQFKSIDQTTQDKWEILANTFYDIISKSTIDLPSTLVNKKLETVTTFLRLLKQQLKLLQTLRSLDDKYFGANCNTEELERSWEEKILPNALESLELISGNENYNIGSNLVKFFRENILTLLPNADNSDQHGMQTFFNDLCAFYQSMDGVTTFQLADCTSQLFGKTVGNLVIDEESYTPAWLLLGSFSTQLTGYLSDLSKFV</sequence>
<gene>
    <name evidence="4 5" type="ordered locus">CAGL0H03751g</name>
</gene>
<dbReference type="InParanoid" id="Q6FS37"/>
<dbReference type="STRING" id="284593.Q6FS37"/>
<evidence type="ECO:0000313" key="5">
    <source>
        <dbReference type="EMBL" id="CAG59890.1"/>
    </source>
</evidence>
<dbReference type="FunCoup" id="Q6FS37">
    <property type="interactions" value="767"/>
</dbReference>
<reference evidence="5 6" key="1">
    <citation type="journal article" date="2004" name="Nature">
        <title>Genome evolution in yeasts.</title>
        <authorList>
            <consortium name="Genolevures"/>
            <person name="Dujon B."/>
            <person name="Sherman D."/>
            <person name="Fischer G."/>
            <person name="Durrens P."/>
            <person name="Casaregola S."/>
            <person name="Lafontaine I."/>
            <person name="de Montigny J."/>
            <person name="Marck C."/>
            <person name="Neuveglise C."/>
            <person name="Talla E."/>
            <person name="Goffard N."/>
            <person name="Frangeul L."/>
            <person name="Aigle M."/>
            <person name="Anthouard V."/>
            <person name="Babour A."/>
            <person name="Barbe V."/>
            <person name="Barnay S."/>
            <person name="Blanchin S."/>
            <person name="Beckerich J.M."/>
            <person name="Beyne E."/>
            <person name="Bleykasten C."/>
            <person name="Boisrame A."/>
            <person name="Boyer J."/>
            <person name="Cattolico L."/>
            <person name="Confanioleri F."/>
            <person name="de Daruvar A."/>
            <person name="Despons L."/>
            <person name="Fabre E."/>
            <person name="Fairhead C."/>
            <person name="Ferry-Dumazet H."/>
            <person name="Groppi A."/>
            <person name="Hantraye F."/>
            <person name="Hennequin C."/>
            <person name="Jauniaux N."/>
            <person name="Joyet P."/>
            <person name="Kachouri R."/>
            <person name="Kerrest A."/>
            <person name="Koszul R."/>
            <person name="Lemaire M."/>
            <person name="Lesur I."/>
            <person name="Ma L."/>
            <person name="Muller H."/>
            <person name="Nicaud J.M."/>
            <person name="Nikolski M."/>
            <person name="Oztas S."/>
            <person name="Ozier-Kalogeropoulos O."/>
            <person name="Pellenz S."/>
            <person name="Potier S."/>
            <person name="Richard G.F."/>
            <person name="Straub M.L."/>
            <person name="Suleau A."/>
            <person name="Swennene D."/>
            <person name="Tekaia F."/>
            <person name="Wesolowski-Louvel M."/>
            <person name="Westhof E."/>
            <person name="Wirth B."/>
            <person name="Zeniou-Meyer M."/>
            <person name="Zivanovic I."/>
            <person name="Bolotin-Fukuhara M."/>
            <person name="Thierry A."/>
            <person name="Bouchier C."/>
            <person name="Caudron B."/>
            <person name="Scarpelli C."/>
            <person name="Gaillardin C."/>
            <person name="Weissenbach J."/>
            <person name="Wincker P."/>
            <person name="Souciet J.L."/>
        </authorList>
    </citation>
    <scope>NUCLEOTIDE SEQUENCE [LARGE SCALE GENOMIC DNA]</scope>
    <source>
        <strain evidence="6">ATCC 2001 / BCRC 20586 / JCM 3761 / NBRC 0622 / NRRL Y-65 / CBS 138</strain>
    </source>
</reference>
<feature type="region of interest" description="Disordered" evidence="2">
    <location>
        <begin position="1"/>
        <end position="40"/>
    </location>
</feature>
<evidence type="ECO:0000256" key="2">
    <source>
        <dbReference type="SAM" id="MobiDB-lite"/>
    </source>
</evidence>
<dbReference type="eggNOG" id="KOG3712">
    <property type="taxonomic scope" value="Eukaryota"/>
</dbReference>
<dbReference type="Proteomes" id="UP000002428">
    <property type="component" value="Chromosome H"/>
</dbReference>
<keyword evidence="6" id="KW-1185">Reference proteome</keyword>
<dbReference type="VEuPathDB" id="FungiDB:CAGL0H03751g"/>
<feature type="compositionally biased region" description="Low complexity" evidence="2">
    <location>
        <begin position="665"/>
        <end position="675"/>
    </location>
</feature>
<feature type="region of interest" description="Disordered" evidence="2">
    <location>
        <begin position="240"/>
        <end position="312"/>
    </location>
</feature>
<dbReference type="RefSeq" id="XP_446957.1">
    <property type="nucleotide sequence ID" value="XM_446957.1"/>
</dbReference>
<dbReference type="KEGG" id="cgr:2888903"/>
<evidence type="ECO:0000313" key="4">
    <source>
        <dbReference type="CGD" id="CAL0130030"/>
    </source>
</evidence>
<dbReference type="CGD" id="CAL0130030">
    <property type="gene designation" value="CAGL0H03751g"/>
</dbReference>
<dbReference type="SUPFAM" id="SSF46785">
    <property type="entry name" value="Winged helix' DNA-binding domain"/>
    <property type="match status" value="1"/>
</dbReference>
<feature type="compositionally biased region" description="Basic and acidic residues" evidence="2">
    <location>
        <begin position="684"/>
        <end position="713"/>
    </location>
</feature>
<evidence type="ECO:0000256" key="1">
    <source>
        <dbReference type="ARBA" id="ARBA00023125"/>
    </source>
</evidence>
<dbReference type="PANTHER" id="PTHR12619:SF5">
    <property type="entry name" value="TRANSCRIPTION FACTOR RFX4"/>
    <property type="match status" value="1"/>
</dbReference>
<evidence type="ECO:0000313" key="6">
    <source>
        <dbReference type="Proteomes" id="UP000002428"/>
    </source>
</evidence>
<protein>
    <recommendedName>
        <fullName evidence="3">RFX-type winged-helix domain-containing protein</fullName>
    </recommendedName>
</protein>
<feature type="region of interest" description="Disordered" evidence="2">
    <location>
        <begin position="533"/>
        <end position="559"/>
    </location>
</feature>
<feature type="compositionally biased region" description="Polar residues" evidence="2">
    <location>
        <begin position="477"/>
        <end position="494"/>
    </location>
</feature>
<dbReference type="InterPro" id="IPR057321">
    <property type="entry name" value="RFX1-4/6/8-like_BCD"/>
</dbReference>
<proteinExistence type="predicted"/>
<feature type="compositionally biased region" description="Low complexity" evidence="2">
    <location>
        <begin position="240"/>
        <end position="256"/>
    </location>
</feature>
<feature type="compositionally biased region" description="Basic and acidic residues" evidence="2">
    <location>
        <begin position="301"/>
        <end position="312"/>
    </location>
</feature>
<dbReference type="EMBL" id="CR380954">
    <property type="protein sequence ID" value="CAG59890.1"/>
    <property type="molecule type" value="Genomic_DNA"/>
</dbReference>
<dbReference type="PANTHER" id="PTHR12619">
    <property type="entry name" value="RFX TRANSCRIPTION FACTOR FAMILY"/>
    <property type="match status" value="1"/>
</dbReference>
<feature type="region of interest" description="Disordered" evidence="2">
    <location>
        <begin position="660"/>
        <end position="714"/>
    </location>
</feature>
<dbReference type="InterPro" id="IPR039779">
    <property type="entry name" value="RFX-like"/>
</dbReference>
<feature type="compositionally biased region" description="Basic residues" evidence="2">
    <location>
        <begin position="258"/>
        <end position="270"/>
    </location>
</feature>
<feature type="compositionally biased region" description="Basic residues" evidence="2">
    <location>
        <begin position="279"/>
        <end position="288"/>
    </location>
</feature>
<feature type="compositionally biased region" description="Polar residues" evidence="2">
    <location>
        <begin position="289"/>
        <end position="300"/>
    </location>
</feature>
<keyword evidence="1" id="KW-0238">DNA-binding</keyword>
<dbReference type="Pfam" id="PF25340">
    <property type="entry name" value="BCD_RFX"/>
    <property type="match status" value="1"/>
</dbReference>
<dbReference type="HOGENOM" id="CLU_295949_0_0_1"/>
<organism evidence="5 6">
    <name type="scientific">Candida glabrata (strain ATCC 2001 / BCRC 20586 / JCM 3761 / NBRC 0622 / NRRL Y-65 / CBS 138)</name>
    <name type="common">Yeast</name>
    <name type="synonym">Nakaseomyces glabratus</name>
    <dbReference type="NCBI Taxonomy" id="284593"/>
    <lineage>
        <taxon>Eukaryota</taxon>
        <taxon>Fungi</taxon>
        <taxon>Dikarya</taxon>
        <taxon>Ascomycota</taxon>
        <taxon>Saccharomycotina</taxon>
        <taxon>Saccharomycetes</taxon>
        <taxon>Saccharomycetales</taxon>
        <taxon>Saccharomycetaceae</taxon>
        <taxon>Nakaseomyces</taxon>
    </lineage>
</organism>
<dbReference type="InterPro" id="IPR003150">
    <property type="entry name" value="DNA-bd_RFX"/>
</dbReference>
<dbReference type="Gene3D" id="1.10.10.10">
    <property type="entry name" value="Winged helix-like DNA-binding domain superfamily/Winged helix DNA-binding domain"/>
    <property type="match status" value="1"/>
</dbReference>
<feature type="compositionally biased region" description="Polar residues" evidence="2">
    <location>
        <begin position="453"/>
        <end position="463"/>
    </location>
</feature>
<feature type="compositionally biased region" description="Low complexity" evidence="2">
    <location>
        <begin position="22"/>
        <end position="40"/>
    </location>
</feature>